<dbReference type="Proteomes" id="UP000287651">
    <property type="component" value="Unassembled WGS sequence"/>
</dbReference>
<comment type="caution">
    <text evidence="1">The sequence shown here is derived from an EMBL/GenBank/DDBJ whole genome shotgun (WGS) entry which is preliminary data.</text>
</comment>
<evidence type="ECO:0000313" key="1">
    <source>
        <dbReference type="EMBL" id="RRT74141.1"/>
    </source>
</evidence>
<dbReference type="EMBL" id="AMZH03002868">
    <property type="protein sequence ID" value="RRT74141.1"/>
    <property type="molecule type" value="Genomic_DNA"/>
</dbReference>
<accession>A0A427ADB6</accession>
<organism evidence="1 2">
    <name type="scientific">Ensete ventricosum</name>
    <name type="common">Abyssinian banana</name>
    <name type="synonym">Musa ensete</name>
    <dbReference type="NCBI Taxonomy" id="4639"/>
    <lineage>
        <taxon>Eukaryota</taxon>
        <taxon>Viridiplantae</taxon>
        <taxon>Streptophyta</taxon>
        <taxon>Embryophyta</taxon>
        <taxon>Tracheophyta</taxon>
        <taxon>Spermatophyta</taxon>
        <taxon>Magnoliopsida</taxon>
        <taxon>Liliopsida</taxon>
        <taxon>Zingiberales</taxon>
        <taxon>Musaceae</taxon>
        <taxon>Ensete</taxon>
    </lineage>
</organism>
<proteinExistence type="predicted"/>
<sequence length="84" mass="9002">MLIKITKLAVPKDWICSLDETAIKRAKCSQKICSGAEMGKHACNWGSVVLRIRGGGEQDKTEGGIGRTRNIAPGFGRRGCSAVL</sequence>
<name>A0A427ADB6_ENSVE</name>
<gene>
    <name evidence="1" type="ORF">B296_00024126</name>
</gene>
<reference evidence="1 2" key="1">
    <citation type="journal article" date="2014" name="Agronomy (Basel)">
        <title>A Draft Genome Sequence for Ensete ventricosum, the Drought-Tolerant Tree Against Hunger.</title>
        <authorList>
            <person name="Harrison J."/>
            <person name="Moore K.A."/>
            <person name="Paszkiewicz K."/>
            <person name="Jones T."/>
            <person name="Grant M."/>
            <person name="Ambacheew D."/>
            <person name="Muzemil S."/>
            <person name="Studholme D.J."/>
        </authorList>
    </citation>
    <scope>NUCLEOTIDE SEQUENCE [LARGE SCALE GENOMIC DNA]</scope>
</reference>
<evidence type="ECO:0000313" key="2">
    <source>
        <dbReference type="Proteomes" id="UP000287651"/>
    </source>
</evidence>
<dbReference type="AlphaFoldDB" id="A0A427ADB6"/>
<protein>
    <submittedName>
        <fullName evidence="1">Uncharacterized protein</fullName>
    </submittedName>
</protein>